<organism evidence="2 3">
    <name type="scientific">Mycena alexandri</name>
    <dbReference type="NCBI Taxonomy" id="1745969"/>
    <lineage>
        <taxon>Eukaryota</taxon>
        <taxon>Fungi</taxon>
        <taxon>Dikarya</taxon>
        <taxon>Basidiomycota</taxon>
        <taxon>Agaricomycotina</taxon>
        <taxon>Agaricomycetes</taxon>
        <taxon>Agaricomycetidae</taxon>
        <taxon>Agaricales</taxon>
        <taxon>Marasmiineae</taxon>
        <taxon>Mycenaceae</taxon>
        <taxon>Mycena</taxon>
    </lineage>
</organism>
<dbReference type="PANTHER" id="PTHR34605">
    <property type="entry name" value="PHAGE_INTEGRASE DOMAIN-CONTAINING PROTEIN"/>
    <property type="match status" value="1"/>
</dbReference>
<evidence type="ECO:0008006" key="4">
    <source>
        <dbReference type="Google" id="ProtNLM"/>
    </source>
</evidence>
<reference evidence="2" key="1">
    <citation type="submission" date="2023-03" db="EMBL/GenBank/DDBJ databases">
        <title>Massive genome expansion in bonnet fungi (Mycena s.s.) driven by repeated elements and novel gene families across ecological guilds.</title>
        <authorList>
            <consortium name="Lawrence Berkeley National Laboratory"/>
            <person name="Harder C.B."/>
            <person name="Miyauchi S."/>
            <person name="Viragh M."/>
            <person name="Kuo A."/>
            <person name="Thoen E."/>
            <person name="Andreopoulos B."/>
            <person name="Lu D."/>
            <person name="Skrede I."/>
            <person name="Drula E."/>
            <person name="Henrissat B."/>
            <person name="Morin E."/>
            <person name="Kohler A."/>
            <person name="Barry K."/>
            <person name="LaButti K."/>
            <person name="Morin E."/>
            <person name="Salamov A."/>
            <person name="Lipzen A."/>
            <person name="Mereny Z."/>
            <person name="Hegedus B."/>
            <person name="Baldrian P."/>
            <person name="Stursova M."/>
            <person name="Weitz H."/>
            <person name="Taylor A."/>
            <person name="Grigoriev I.V."/>
            <person name="Nagy L.G."/>
            <person name="Martin F."/>
            <person name="Kauserud H."/>
        </authorList>
    </citation>
    <scope>NUCLEOTIDE SEQUENCE</scope>
    <source>
        <strain evidence="2">CBHHK200</strain>
    </source>
</reference>
<dbReference type="Gene3D" id="1.10.443.10">
    <property type="entry name" value="Intergrase catalytic core"/>
    <property type="match status" value="1"/>
</dbReference>
<evidence type="ECO:0000256" key="1">
    <source>
        <dbReference type="ARBA" id="ARBA00023172"/>
    </source>
</evidence>
<comment type="caution">
    <text evidence="2">The sequence shown here is derived from an EMBL/GenBank/DDBJ whole genome shotgun (WGS) entry which is preliminary data.</text>
</comment>
<evidence type="ECO:0000313" key="2">
    <source>
        <dbReference type="EMBL" id="KAJ7016082.1"/>
    </source>
</evidence>
<sequence length="136" mass="14881">MAAAPGQPSCPVAAAKHLFAELPRARTAPLFEDADGKPLHYKAFVAGLRTALTAARIDPTGFAGHSFRRGAASEAAAAGYNDYEIQLLRRWRSDSYKLYIENPLSRVLHLSQQLHMAHTHSVPFEPPALRDYTALA</sequence>
<dbReference type="InterPro" id="IPR011010">
    <property type="entry name" value="DNA_brk_join_enz"/>
</dbReference>
<dbReference type="InterPro" id="IPR052925">
    <property type="entry name" value="Phage_Integrase-like_Recomb"/>
</dbReference>
<protein>
    <recommendedName>
        <fullName evidence="4">Tyr recombinase domain-containing protein</fullName>
    </recommendedName>
</protein>
<dbReference type="SUPFAM" id="SSF56349">
    <property type="entry name" value="DNA breaking-rejoining enzymes"/>
    <property type="match status" value="1"/>
</dbReference>
<dbReference type="GO" id="GO:0003677">
    <property type="term" value="F:DNA binding"/>
    <property type="evidence" value="ECO:0007669"/>
    <property type="project" value="InterPro"/>
</dbReference>
<accession>A0AAD6RW82</accession>
<dbReference type="GO" id="GO:0006310">
    <property type="term" value="P:DNA recombination"/>
    <property type="evidence" value="ECO:0007669"/>
    <property type="project" value="UniProtKB-KW"/>
</dbReference>
<gene>
    <name evidence="2" type="ORF">C8F04DRAFT_983061</name>
</gene>
<dbReference type="GO" id="GO:0015074">
    <property type="term" value="P:DNA integration"/>
    <property type="evidence" value="ECO:0007669"/>
    <property type="project" value="InterPro"/>
</dbReference>
<proteinExistence type="predicted"/>
<evidence type="ECO:0000313" key="3">
    <source>
        <dbReference type="Proteomes" id="UP001218188"/>
    </source>
</evidence>
<dbReference type="InterPro" id="IPR013762">
    <property type="entry name" value="Integrase-like_cat_sf"/>
</dbReference>
<dbReference type="Proteomes" id="UP001218188">
    <property type="component" value="Unassembled WGS sequence"/>
</dbReference>
<dbReference type="PANTHER" id="PTHR34605:SF4">
    <property type="entry name" value="DNA ADENINE METHYLTRANSFERASE"/>
    <property type="match status" value="1"/>
</dbReference>
<name>A0AAD6RW82_9AGAR</name>
<dbReference type="AlphaFoldDB" id="A0AAD6RW82"/>
<dbReference type="EMBL" id="JARJCM010000602">
    <property type="protein sequence ID" value="KAJ7016082.1"/>
    <property type="molecule type" value="Genomic_DNA"/>
</dbReference>
<keyword evidence="3" id="KW-1185">Reference proteome</keyword>
<keyword evidence="1" id="KW-0233">DNA recombination</keyword>